<sequence length="490" mass="55927">MDKEIGKLFITGAKQLLIFMSNGHISFVSEGISYIKNHIKSFENEQAINTFFLFLQKNLYTTLERSENLKNYEDHVKYLLDNFGNDLAFKKFVTYNCLKEDNKLSPLSTKTLLCMLLEITMIMFTPKFRQCINNFIYLYKTMSDDLRENSSDKLGKLIRLKKQIMSFISSKIFPNMLVIIAQALITNYDTIQTKDSMICEFYDDSENYFIRKNREMNRLWTPVDMSEILCKEIDLSDINYLVKKYRGLVVKLDEMKKNKTDTAGSGVVSAIAGFFGKLGSRVVSSAVARQAAVETAKLVGRASRDITESAVTGLSLKLQNPDTYKSSRKKRRGKKKDHDVKDPAGSGVTGDSSSDSETEYIGKINLSPGDFIGDIVSDMAQLKQENDDLKHRLDEQMKRAIMDPSPGFTNYKNFPDFADQDKIIEKELSKTMTKLDVEETKGKVQVSHYKDIMKQPKNLSNPVNYGPVQMDNLYTLELLHLLKMMAVKKS</sequence>
<organism evidence="3 4">
    <name type="scientific">Salmon gill poxvirus</name>
    <dbReference type="NCBI Taxonomy" id="1680908"/>
    <lineage>
        <taxon>Viruses</taxon>
        <taxon>Varidnaviria</taxon>
        <taxon>Bamfordvirae</taxon>
        <taxon>Nucleocytoviricota</taxon>
        <taxon>Pokkesviricetes</taxon>
        <taxon>Chitovirales</taxon>
        <taxon>Poxviridae</taxon>
        <taxon>Chordopoxvirinae</taxon>
        <taxon>Salmonpoxvirus</taxon>
        <taxon>Salmonpoxvirus gillpox</taxon>
        <taxon>Salmon gillpox virus</taxon>
    </lineage>
</organism>
<reference evidence="3 4" key="1">
    <citation type="journal article" date="2015" name="J. Virol.">
        <title>Salmon gill poxvirus, the deepest representative of the Chordopoxvirinae.</title>
        <authorList>
            <person name="Gjessing M.C."/>
            <person name="Yutin N."/>
            <person name="Tengs T."/>
            <person name="Senkevich T."/>
            <person name="Koonin E.V."/>
            <person name="Ronning H.P."/>
            <person name="Alarson M."/>
            <person name="Ylving S."/>
            <person name="Lie K.-I."/>
            <person name="Saure B."/>
            <person name="Tran L."/>
            <person name="Moss B."/>
            <person name="Dale O.B."/>
        </authorList>
    </citation>
    <scope>NUCLEOTIDE SEQUENCE [LARGE SCALE GENOMIC DNA]</scope>
    <source>
        <strain evidence="3">2012-04-F277-L3G</strain>
    </source>
</reference>
<dbReference type="GeneID" id="25392310"/>
<dbReference type="Proteomes" id="UP000105007">
    <property type="component" value="Segment"/>
</dbReference>
<protein>
    <submittedName>
        <fullName evidence="3">Uncharacterized protein</fullName>
    </submittedName>
</protein>
<evidence type="ECO:0000256" key="1">
    <source>
        <dbReference type="SAM" id="Coils"/>
    </source>
</evidence>
<evidence type="ECO:0000313" key="3">
    <source>
        <dbReference type="EMBL" id="AKR04267.1"/>
    </source>
</evidence>
<dbReference type="RefSeq" id="YP_009162515.1">
    <property type="nucleotide sequence ID" value="NC_027707.1"/>
</dbReference>
<proteinExistence type="predicted"/>
<dbReference type="EMBL" id="KT159937">
    <property type="protein sequence ID" value="AKR04267.1"/>
    <property type="molecule type" value="Genomic_DNA"/>
</dbReference>
<keyword evidence="4" id="KW-1185">Reference proteome</keyword>
<keyword evidence="1" id="KW-0175">Coiled coil</keyword>
<evidence type="ECO:0000313" key="4">
    <source>
        <dbReference type="Proteomes" id="UP000105007"/>
    </source>
</evidence>
<dbReference type="KEGG" id="vg:25392310"/>
<feature type="compositionally biased region" description="Basic residues" evidence="2">
    <location>
        <begin position="326"/>
        <end position="335"/>
    </location>
</feature>
<evidence type="ECO:0000256" key="2">
    <source>
        <dbReference type="SAM" id="MobiDB-lite"/>
    </source>
</evidence>
<name>A0A0H4Y1H7_9POXV</name>
<gene>
    <name evidence="3" type="ORF">SGPV143</name>
</gene>
<accession>A0A0H4Y1H7</accession>
<feature type="coiled-coil region" evidence="1">
    <location>
        <begin position="372"/>
        <end position="399"/>
    </location>
</feature>
<feature type="region of interest" description="Disordered" evidence="2">
    <location>
        <begin position="320"/>
        <end position="358"/>
    </location>
</feature>